<sequence length="1122" mass="130093">MAKKRNRKKGLSLQSKIVRQVVGLKKKTSPNTTRLKLSSIRGLPEKEALHQLCNMLAEPELRDRAIDCKFPTDFHIKSNLRYMDSPHGLDFDIAFECHILKSFSFEISRFVELSDEYDALILLSDLDGAEVKLQEIFDSFGYSNWYISSKLNLFYEKGLHSESELFRNEVIDFFSKNGSDSLSEVYSNYPFIRCDKSVSFERYSFSIQHQSEEFGAKGNNDLIYFSHFFSPSTKYDDYSDVISENSASNIVDRFLGFRRVLYSLFLNNVKLFKYLDVIEGLAREVNDKPLRNISALITKSNAISDSFDNELLKVCDLYVEGKYDDVVVESERILSSRPNFVSINEIYIKSLIRCGLKSSLDNLIGDIFNEIIGLYTTSDKRKSIVTLQKYYLRFYHTDWSYFIKLHCDKFSHGPEQFNVEKLYGYIDIYSSIFNPFTKLENSLELEFNNISQRVLLNPDENLESFELVDDNRRLKIIGDSHYKDFNFGDCIEYYDELSRSSDFLFSEHAQSKLISCYYNLGLYDKAIHSLSRLIVDGKGQNLLPVKEIYDYIYKEDKSGLSELELIDRAIVCDQYYRLLGNKDGEILGLICEDILDLMGIEDANSIQIPDGEEFTYFFSEVLSPAALEKIDIFESSEEVYIFRFYIIKSLLIKLDDNELREDLFRNLEKLIKETCITECGLGKIEVDFLSVKNGLIKRLSNTFDSLKISEKKKVSDSDYTEVVTKKGTYTVSNNEYFVDTLDFYLQVRDVFTLSPTNGLDYFLNMNIRHGGIVNLLWGPAKKHNLCYLKTDKGYFEKNQYWFDQNPYMAPKTRTELDDAFRDFSIGLDKKIQEIKSYIHINTGEFSDNEKAFNYFTDQDFIERLMDSITKDSLVEDIVEEIIDNLVETTDESLASLKEYIDGDYRSGINQLFDALKGVVVASRYRFEELTRIIRLAQREINEKVDELMDWMEWKNEASQSFLLGSSVDAAKEMILELHPNRQVDVEFQDINKKFIKGEHFRKLVMIFLILIDNAVVHTKEVEVASLSVNVYSKDDFIMLIISNKIDPDDNRISVEKLRAINEKINLAYIDDANKESGSGLFKIKKVISNDIKVDNIIELELNGLDFSVAIRMDEGGVFDETY</sequence>
<geneLocation type="plasmid" evidence="1">
    <name>pGV1512</name>
</geneLocation>
<dbReference type="RefSeq" id="WP_048664414.1">
    <property type="nucleotide sequence ID" value="NZ_CAWOGL010000025.1"/>
</dbReference>
<dbReference type="EMBL" id="KX765275">
    <property type="protein sequence ID" value="APB61949.1"/>
    <property type="molecule type" value="Genomic_DNA"/>
</dbReference>
<accession>A0A1J0AJN9</accession>
<name>A0A1J0AJN9_9VIBR</name>
<protein>
    <submittedName>
        <fullName evidence="1">Uncharacterized protein</fullName>
    </submittedName>
</protein>
<organism evidence="1">
    <name type="scientific">Vibrio crassostreae</name>
    <dbReference type="NCBI Taxonomy" id="246167"/>
    <lineage>
        <taxon>Bacteria</taxon>
        <taxon>Pseudomonadati</taxon>
        <taxon>Pseudomonadota</taxon>
        <taxon>Gammaproteobacteria</taxon>
        <taxon>Vibrionales</taxon>
        <taxon>Vibrionaceae</taxon>
        <taxon>Vibrio</taxon>
    </lineage>
</organism>
<reference evidence="1" key="1">
    <citation type="submission" date="2016-08" db="EMBL/GenBank/DDBJ databases">
        <title>V. crassostreae, an oyster benign colonizer that turned into a pathogen after being invaded by a plasmid.</title>
        <authorList>
            <person name="Bruto M."/>
            <person name="James A."/>
            <person name="Petton B."/>
            <person name="Labreuche Y."/>
            <person name="Chenivesse S."/>
            <person name="Alunno-Bruscia M."/>
            <person name="Polz M.F."/>
            <person name="Le Roux F."/>
        </authorList>
    </citation>
    <scope>NUCLEOTIDE SEQUENCE</scope>
    <source>
        <strain evidence="1">J5-20</strain>
        <plasmid evidence="1">pGV1512</plasmid>
    </source>
</reference>
<dbReference type="AlphaFoldDB" id="A0A1J0AJN9"/>
<proteinExistence type="predicted"/>
<evidence type="ECO:0000313" key="1">
    <source>
        <dbReference type="EMBL" id="APB61949.1"/>
    </source>
</evidence>
<keyword evidence="1" id="KW-0614">Plasmid</keyword>